<evidence type="ECO:0000256" key="6">
    <source>
        <dbReference type="ARBA" id="ARBA00022840"/>
    </source>
</evidence>
<keyword evidence="10 11" id="KW-0472">Membrane</keyword>
<keyword evidence="4 11" id="KW-0812">Transmembrane</keyword>
<evidence type="ECO:0000256" key="2">
    <source>
        <dbReference type="ARBA" id="ARBA00022475"/>
    </source>
</evidence>
<dbReference type="GO" id="GO:0005886">
    <property type="term" value="C:plasma membrane"/>
    <property type="evidence" value="ECO:0007669"/>
    <property type="project" value="UniProtKB-SubCell"/>
</dbReference>
<feature type="transmembrane region" description="Helical" evidence="11">
    <location>
        <begin position="12"/>
        <end position="35"/>
    </location>
</feature>
<evidence type="ECO:0000256" key="8">
    <source>
        <dbReference type="ARBA" id="ARBA00022989"/>
    </source>
</evidence>
<keyword evidence="5 11" id="KW-0547">Nucleotide-binding</keyword>
<dbReference type="AlphaFoldDB" id="A0AAV3GKQ0"/>
<evidence type="ECO:0000256" key="7">
    <source>
        <dbReference type="ARBA" id="ARBA00022958"/>
    </source>
</evidence>
<dbReference type="HAMAP" id="MF_00276">
    <property type="entry name" value="KdpC"/>
    <property type="match status" value="1"/>
</dbReference>
<comment type="caution">
    <text evidence="12">The sequence shown here is derived from an EMBL/GenBank/DDBJ whole genome shotgun (WGS) entry which is preliminary data.</text>
</comment>
<dbReference type="Pfam" id="PF02669">
    <property type="entry name" value="KdpC"/>
    <property type="match status" value="1"/>
</dbReference>
<dbReference type="GO" id="GO:0008556">
    <property type="term" value="F:P-type potassium transmembrane transporter activity"/>
    <property type="evidence" value="ECO:0007669"/>
    <property type="project" value="InterPro"/>
</dbReference>
<keyword evidence="9 11" id="KW-0406">Ion transport</keyword>
<evidence type="ECO:0000256" key="9">
    <source>
        <dbReference type="ARBA" id="ARBA00023065"/>
    </source>
</evidence>
<evidence type="ECO:0000256" key="11">
    <source>
        <dbReference type="HAMAP-Rule" id="MF_00276"/>
    </source>
</evidence>
<keyword evidence="8 11" id="KW-1133">Transmembrane helix</keyword>
<evidence type="ECO:0000256" key="1">
    <source>
        <dbReference type="ARBA" id="ARBA00022448"/>
    </source>
</evidence>
<dbReference type="PANTHER" id="PTHR30042">
    <property type="entry name" value="POTASSIUM-TRANSPORTING ATPASE C CHAIN"/>
    <property type="match status" value="1"/>
</dbReference>
<sequence length="176" mass="19359">MKKSILGSLRFLIFSLIVFGGLYTVAVTGIGQLFFSDQANGSKVSVNNQVVGSKLIGQTFEQAKYFSGRSEEVSQLSPVSAEQKQLVEKRTVAELEKNPAEKKVPNDLLTASASGVDPDISLAAAHFQVARISKERGLSQQSIRKLIDKHSQKDWFSDRFYVNVLQLNLALDKLGI</sequence>
<evidence type="ECO:0000256" key="4">
    <source>
        <dbReference type="ARBA" id="ARBA00022692"/>
    </source>
</evidence>
<accession>A0AAV3GKQ0</accession>
<evidence type="ECO:0000256" key="10">
    <source>
        <dbReference type="ARBA" id="ARBA00023136"/>
    </source>
</evidence>
<evidence type="ECO:0000256" key="3">
    <source>
        <dbReference type="ARBA" id="ARBA00022538"/>
    </source>
</evidence>
<comment type="subunit">
    <text evidence="11">The system is composed of three essential subunits: KdpA, KdpB and KdpC.</text>
</comment>
<dbReference type="PIRSF" id="PIRSF001296">
    <property type="entry name" value="K_ATPase_KdpC"/>
    <property type="match status" value="1"/>
</dbReference>
<proteinExistence type="inferred from homology"/>
<reference evidence="12 13" key="1">
    <citation type="submission" date="2012-04" db="EMBL/GenBank/DDBJ databases">
        <authorList>
            <person name="Weinstock G."/>
            <person name="Sodergren E."/>
            <person name="Lobos E.A."/>
            <person name="Fulton L."/>
            <person name="Fulton R."/>
            <person name="Courtney L."/>
            <person name="Fronick C."/>
            <person name="O'Laughlin M."/>
            <person name="Godfrey J."/>
            <person name="Wilson R.M."/>
            <person name="Miner T."/>
            <person name="Farmer C."/>
            <person name="Delehaunty K."/>
            <person name="Cordes M."/>
            <person name="Minx P."/>
            <person name="Tomlinson C."/>
            <person name="Chen J."/>
            <person name="Wollam A."/>
            <person name="Pepin K.H."/>
            <person name="Bhonagiri V."/>
            <person name="Zhang X."/>
            <person name="Suruliraj S."/>
            <person name="Warren W."/>
            <person name="Mitreva M."/>
            <person name="Mardis E.R."/>
            <person name="Wilson R.K."/>
        </authorList>
    </citation>
    <scope>NUCLEOTIDE SEQUENCE [LARGE SCALE GENOMIC DNA]</scope>
    <source>
        <strain evidence="12 13">ERV63</strain>
    </source>
</reference>
<gene>
    <name evidence="11" type="primary">kdpC</name>
    <name evidence="12" type="ORF">HMPREF1336_01581</name>
</gene>
<keyword evidence="3 11" id="KW-0633">Potassium transport</keyword>
<evidence type="ECO:0000313" key="13">
    <source>
        <dbReference type="Proteomes" id="UP000004117"/>
    </source>
</evidence>
<dbReference type="PANTHER" id="PTHR30042:SF2">
    <property type="entry name" value="POTASSIUM-TRANSPORTING ATPASE KDPC SUBUNIT"/>
    <property type="match status" value="1"/>
</dbReference>
<dbReference type="GO" id="GO:0005524">
    <property type="term" value="F:ATP binding"/>
    <property type="evidence" value="ECO:0007669"/>
    <property type="project" value="UniProtKB-UniRule"/>
</dbReference>
<evidence type="ECO:0000313" key="12">
    <source>
        <dbReference type="EMBL" id="EJV16860.1"/>
    </source>
</evidence>
<keyword evidence="7 11" id="KW-0630">Potassium</keyword>
<comment type="subcellular location">
    <subcellularLocation>
        <location evidence="11">Cell membrane</location>
        <topology evidence="11">Single-pass membrane protein</topology>
    </subcellularLocation>
</comment>
<dbReference type="InterPro" id="IPR003820">
    <property type="entry name" value="KdpC"/>
</dbReference>
<comment type="similarity">
    <text evidence="11">Belongs to the KdpC family.</text>
</comment>
<protein>
    <recommendedName>
        <fullName evidence="11">Potassium-transporting ATPase KdpC subunit</fullName>
    </recommendedName>
    <alternativeName>
        <fullName evidence="11">ATP phosphohydrolase [potassium-transporting] C chain</fullName>
    </alternativeName>
    <alternativeName>
        <fullName evidence="11">Potassium-binding and translocating subunit C</fullName>
    </alternativeName>
    <alternativeName>
        <fullName evidence="11">Potassium-translocating ATPase C chain</fullName>
    </alternativeName>
</protein>
<keyword evidence="6 11" id="KW-0067">ATP-binding</keyword>
<name>A0AAV3GKQ0_ENTFL</name>
<organism evidence="12 13">
    <name type="scientific">Enterococcus faecalis ERV63</name>
    <dbReference type="NCBI Taxonomy" id="1134793"/>
    <lineage>
        <taxon>Bacteria</taxon>
        <taxon>Bacillati</taxon>
        <taxon>Bacillota</taxon>
        <taxon>Bacilli</taxon>
        <taxon>Lactobacillales</taxon>
        <taxon>Enterococcaceae</taxon>
        <taxon>Enterococcus</taxon>
    </lineage>
</organism>
<dbReference type="RefSeq" id="WP_002382886.1">
    <property type="nucleotide sequence ID" value="NZ_JH805708.1"/>
</dbReference>
<dbReference type="Proteomes" id="UP000004117">
    <property type="component" value="Unassembled WGS sequence"/>
</dbReference>
<keyword evidence="2 11" id="KW-1003">Cell membrane</keyword>
<evidence type="ECO:0000256" key="5">
    <source>
        <dbReference type="ARBA" id="ARBA00022741"/>
    </source>
</evidence>
<keyword evidence="1 11" id="KW-0813">Transport</keyword>
<comment type="function">
    <text evidence="11">Part of the high-affinity ATP-driven potassium transport (or Kdp) system, which catalyzes the hydrolysis of ATP coupled with the electrogenic transport of potassium into the cytoplasm. This subunit acts as a catalytic chaperone that increases the ATP-binding affinity of the ATP-hydrolyzing subunit KdpB by the formation of a transient KdpB/KdpC/ATP ternary complex.</text>
</comment>
<dbReference type="EMBL" id="ALZR01000051">
    <property type="protein sequence ID" value="EJV16860.1"/>
    <property type="molecule type" value="Genomic_DNA"/>
</dbReference>